<reference evidence="2" key="1">
    <citation type="journal article" date="2022" name="Mol. Ecol. Resour.">
        <title>The genomes of chicory, endive, great burdock and yacon provide insights into Asteraceae palaeo-polyploidization history and plant inulin production.</title>
        <authorList>
            <person name="Fan W."/>
            <person name="Wang S."/>
            <person name="Wang H."/>
            <person name="Wang A."/>
            <person name="Jiang F."/>
            <person name="Liu H."/>
            <person name="Zhao H."/>
            <person name="Xu D."/>
            <person name="Zhang Y."/>
        </authorList>
    </citation>
    <scope>NUCLEOTIDE SEQUENCE [LARGE SCALE GENOMIC DNA]</scope>
    <source>
        <strain evidence="2">cv. Yunnan</strain>
    </source>
</reference>
<evidence type="ECO:0000313" key="2">
    <source>
        <dbReference type="Proteomes" id="UP001056120"/>
    </source>
</evidence>
<evidence type="ECO:0000313" key="1">
    <source>
        <dbReference type="EMBL" id="KAI3742098.1"/>
    </source>
</evidence>
<keyword evidence="2" id="KW-1185">Reference proteome</keyword>
<comment type="caution">
    <text evidence="1">The sequence shown here is derived from an EMBL/GenBank/DDBJ whole genome shotgun (WGS) entry which is preliminary data.</text>
</comment>
<organism evidence="1 2">
    <name type="scientific">Smallanthus sonchifolius</name>
    <dbReference type="NCBI Taxonomy" id="185202"/>
    <lineage>
        <taxon>Eukaryota</taxon>
        <taxon>Viridiplantae</taxon>
        <taxon>Streptophyta</taxon>
        <taxon>Embryophyta</taxon>
        <taxon>Tracheophyta</taxon>
        <taxon>Spermatophyta</taxon>
        <taxon>Magnoliopsida</taxon>
        <taxon>eudicotyledons</taxon>
        <taxon>Gunneridae</taxon>
        <taxon>Pentapetalae</taxon>
        <taxon>asterids</taxon>
        <taxon>campanulids</taxon>
        <taxon>Asterales</taxon>
        <taxon>Asteraceae</taxon>
        <taxon>Asteroideae</taxon>
        <taxon>Heliantheae alliance</taxon>
        <taxon>Millerieae</taxon>
        <taxon>Smallanthus</taxon>
    </lineage>
</organism>
<reference evidence="1 2" key="2">
    <citation type="journal article" date="2022" name="Mol. Ecol. Resour.">
        <title>The genomes of chicory, endive, great burdock and yacon provide insights into Asteraceae paleo-polyploidization history and plant inulin production.</title>
        <authorList>
            <person name="Fan W."/>
            <person name="Wang S."/>
            <person name="Wang H."/>
            <person name="Wang A."/>
            <person name="Jiang F."/>
            <person name="Liu H."/>
            <person name="Zhao H."/>
            <person name="Xu D."/>
            <person name="Zhang Y."/>
        </authorList>
    </citation>
    <scope>NUCLEOTIDE SEQUENCE [LARGE SCALE GENOMIC DNA]</scope>
    <source>
        <strain evidence="2">cv. Yunnan</strain>
        <tissue evidence="1">Leaves</tissue>
    </source>
</reference>
<name>A0ACB9D6T4_9ASTR</name>
<accession>A0ACB9D6T4</accession>
<dbReference type="EMBL" id="CM042037">
    <property type="protein sequence ID" value="KAI3742098.1"/>
    <property type="molecule type" value="Genomic_DNA"/>
</dbReference>
<dbReference type="Proteomes" id="UP001056120">
    <property type="component" value="Linkage Group LG20"/>
</dbReference>
<protein>
    <submittedName>
        <fullName evidence="1">Uncharacterized protein</fullName>
    </submittedName>
</protein>
<gene>
    <name evidence="1" type="ORF">L1987_59778</name>
</gene>
<sequence length="70" mass="8190">MWHDVSSSGYRFGYLVRVKFTIFVWLNSSTLILMYLHDLNVWYIKVLVVVDFGYSTFFILFGTNALPSVT</sequence>
<proteinExistence type="predicted"/>